<dbReference type="HOGENOM" id="CLU_016347_2_2_1"/>
<dbReference type="CDD" id="cd00022">
    <property type="entry name" value="BIR"/>
    <property type="match status" value="1"/>
</dbReference>
<keyword evidence="2 4" id="KW-0863">Zinc-finger</keyword>
<evidence type="ECO:0000256" key="1">
    <source>
        <dbReference type="ARBA" id="ARBA00006672"/>
    </source>
</evidence>
<evidence type="ECO:0000313" key="7">
    <source>
        <dbReference type="Proteomes" id="UP000015104"/>
    </source>
</evidence>
<dbReference type="PROSITE" id="PS50143">
    <property type="entry name" value="BIR_REPEAT_2"/>
    <property type="match status" value="1"/>
</dbReference>
<dbReference type="PROSITE" id="PS50089">
    <property type="entry name" value="ZF_RING_2"/>
    <property type="match status" value="1"/>
</dbReference>
<keyword evidence="3" id="KW-0862">Zinc</keyword>
<evidence type="ECO:0000256" key="3">
    <source>
        <dbReference type="ARBA" id="ARBA00022833"/>
    </source>
</evidence>
<dbReference type="SUPFAM" id="SSF57924">
    <property type="entry name" value="Inhibitor of apoptosis (IAP) repeat"/>
    <property type="match status" value="1"/>
</dbReference>
<dbReference type="GO" id="GO:0005634">
    <property type="term" value="C:nucleus"/>
    <property type="evidence" value="ECO:0007669"/>
    <property type="project" value="TreeGrafter"/>
</dbReference>
<keyword evidence="7" id="KW-1185">Reference proteome</keyword>
<dbReference type="Pfam" id="PF13920">
    <property type="entry name" value="zf-C3HC4_3"/>
    <property type="match status" value="1"/>
</dbReference>
<dbReference type="SMART" id="SM00238">
    <property type="entry name" value="BIR"/>
    <property type="match status" value="1"/>
</dbReference>
<dbReference type="InterPro" id="IPR050784">
    <property type="entry name" value="IAP"/>
</dbReference>
<reference evidence="7" key="1">
    <citation type="submission" date="2011-08" db="EMBL/GenBank/DDBJ databases">
        <authorList>
            <person name="Rombauts S."/>
        </authorList>
    </citation>
    <scope>NUCLEOTIDE SEQUENCE</scope>
    <source>
        <strain evidence="7">London</strain>
    </source>
</reference>
<dbReference type="Proteomes" id="UP000015104">
    <property type="component" value="Unassembled WGS sequence"/>
</dbReference>
<protein>
    <recommendedName>
        <fullName evidence="5">RING-type domain-containing protein</fullName>
    </recommendedName>
</protein>
<feature type="domain" description="RING-type" evidence="5">
    <location>
        <begin position="163"/>
        <end position="198"/>
    </location>
</feature>
<keyword evidence="2 4" id="KW-0479">Metal-binding</keyword>
<dbReference type="GO" id="GO:0005737">
    <property type="term" value="C:cytoplasm"/>
    <property type="evidence" value="ECO:0007669"/>
    <property type="project" value="TreeGrafter"/>
</dbReference>
<dbReference type="STRING" id="32264.T1JX01"/>
<evidence type="ECO:0000259" key="5">
    <source>
        <dbReference type="PROSITE" id="PS50089"/>
    </source>
</evidence>
<dbReference type="AlphaFoldDB" id="T1JX01"/>
<dbReference type="GO" id="GO:0008270">
    <property type="term" value="F:zinc ion binding"/>
    <property type="evidence" value="ECO:0007669"/>
    <property type="project" value="UniProtKB-KW"/>
</dbReference>
<dbReference type="Gene3D" id="1.10.1170.10">
    <property type="entry name" value="Inhibitor Of Apoptosis Protein (2mihbC-IAP-1), Chain A"/>
    <property type="match status" value="1"/>
</dbReference>
<evidence type="ECO:0000256" key="2">
    <source>
        <dbReference type="ARBA" id="ARBA00022771"/>
    </source>
</evidence>
<dbReference type="Gene3D" id="3.30.40.10">
    <property type="entry name" value="Zinc/RING finger domain, C3HC4 (zinc finger)"/>
    <property type="match status" value="1"/>
</dbReference>
<dbReference type="eggNOG" id="KOG1101">
    <property type="taxonomic scope" value="Eukaryota"/>
</dbReference>
<dbReference type="PANTHER" id="PTHR10044:SF139">
    <property type="entry name" value="DEATH-ASSOCIATED INHIBITOR OF APOPTOSIS 2"/>
    <property type="match status" value="1"/>
</dbReference>
<dbReference type="PROSITE" id="PS01282">
    <property type="entry name" value="BIR_REPEAT_1"/>
    <property type="match status" value="1"/>
</dbReference>
<name>T1JX01_TETUR</name>
<dbReference type="Pfam" id="PF00653">
    <property type="entry name" value="BIR"/>
    <property type="match status" value="1"/>
</dbReference>
<dbReference type="GO" id="GO:0051726">
    <property type="term" value="P:regulation of cell cycle"/>
    <property type="evidence" value="ECO:0007669"/>
    <property type="project" value="TreeGrafter"/>
</dbReference>
<dbReference type="EMBL" id="CAEY01000818">
    <property type="status" value="NOT_ANNOTATED_CDS"/>
    <property type="molecule type" value="Genomic_DNA"/>
</dbReference>
<dbReference type="PANTHER" id="PTHR10044">
    <property type="entry name" value="INHIBITOR OF APOPTOSIS"/>
    <property type="match status" value="1"/>
</dbReference>
<accession>T1JX01</accession>
<sequence length="211" mass="23620">MAALDGVPFVERRSIDRIEVDDAGRSNYNRDSLRSAIRNVVGTTINYFANHVVARFPQYVTIESRLATFKDWPNPAITPLELAEAGFFYSGQSDLVTCFHCANSLLEWIKNDNAWVNHALFSPCCTFIYIMCGVRFIESVTGRNDSVRPAITKVEPANSRYTCKVCLEKEVGCCFYPCDHAVTCIDCTPGVATCPLCRSFVAGVFRLKFID</sequence>
<dbReference type="InterPro" id="IPR001841">
    <property type="entry name" value="Znf_RING"/>
</dbReference>
<dbReference type="InterPro" id="IPR001370">
    <property type="entry name" value="BIR_rpt"/>
</dbReference>
<dbReference type="EnsemblMetazoa" id="tetur02g10150.1">
    <property type="protein sequence ID" value="tetur02g10150.1"/>
    <property type="gene ID" value="tetur02g10150"/>
</dbReference>
<comment type="similarity">
    <text evidence="1">Belongs to the IAP family.</text>
</comment>
<proteinExistence type="inferred from homology"/>
<evidence type="ECO:0000256" key="4">
    <source>
        <dbReference type="PROSITE-ProRule" id="PRU00175"/>
    </source>
</evidence>
<dbReference type="InterPro" id="IPR013083">
    <property type="entry name" value="Znf_RING/FYVE/PHD"/>
</dbReference>
<evidence type="ECO:0000313" key="6">
    <source>
        <dbReference type="EnsemblMetazoa" id="tetur02g10150.1"/>
    </source>
</evidence>
<organism evidence="6 7">
    <name type="scientific">Tetranychus urticae</name>
    <name type="common">Two-spotted spider mite</name>
    <dbReference type="NCBI Taxonomy" id="32264"/>
    <lineage>
        <taxon>Eukaryota</taxon>
        <taxon>Metazoa</taxon>
        <taxon>Ecdysozoa</taxon>
        <taxon>Arthropoda</taxon>
        <taxon>Chelicerata</taxon>
        <taxon>Arachnida</taxon>
        <taxon>Acari</taxon>
        <taxon>Acariformes</taxon>
        <taxon>Trombidiformes</taxon>
        <taxon>Prostigmata</taxon>
        <taxon>Eleutherengona</taxon>
        <taxon>Raphignathae</taxon>
        <taxon>Tetranychoidea</taxon>
        <taxon>Tetranychidae</taxon>
        <taxon>Tetranychus</taxon>
    </lineage>
</organism>
<reference evidence="6" key="2">
    <citation type="submission" date="2015-06" db="UniProtKB">
        <authorList>
            <consortium name="EnsemblMetazoa"/>
        </authorList>
    </citation>
    <scope>IDENTIFICATION</scope>
</reference>